<feature type="compositionally biased region" description="Basic and acidic residues" evidence="1">
    <location>
        <begin position="22"/>
        <end position="41"/>
    </location>
</feature>
<name>A0A8S1JAF9_9CHLO</name>
<protein>
    <submittedName>
        <fullName evidence="2">Uncharacterized protein</fullName>
    </submittedName>
</protein>
<reference evidence="2" key="1">
    <citation type="submission" date="2020-12" db="EMBL/GenBank/DDBJ databases">
        <authorList>
            <person name="Iha C."/>
        </authorList>
    </citation>
    <scope>NUCLEOTIDE SEQUENCE</scope>
</reference>
<evidence type="ECO:0000313" key="2">
    <source>
        <dbReference type="EMBL" id="CAD7702375.1"/>
    </source>
</evidence>
<accession>A0A8S1JAF9</accession>
<evidence type="ECO:0000256" key="1">
    <source>
        <dbReference type="SAM" id="MobiDB-lite"/>
    </source>
</evidence>
<sequence>MSSKSWVDQKTSFLKQFGQKVANDKKKREELKAKRLARAREMQPATEHTPDVPMGEASNCGDDECLDQNIEPEVFAPIPQPAASGPTPVGPLGREFVDEVLGGDLDEDMGPSCSDHVGRELLVSGRLKLHYEITEQVPPQGVMSWLFDVVVHSTVDVDICAAYFMLKETWMPGCWAPSLGLLLQSLKYLGPKGLRNARLVLELIGIFYRVPHSDCSDWDVVTTAELLTAIFRLLLHPVAGSLEKEICVAAGALVGNRGKSPDAASQASLGSKVVASLLPLGTHRSQLKLLEFVDREGLGLGPPLLLRCQYSTLLLFKLMKEGGKEDNNDPAHIETGLVESVSPLFSAEAIIAACRGQDHQMNWWKMDTIVRSMELLLHEDVEGIQELAKTFQSEVVSKLIVFVLRQPRRCDNVGLAQVSLRVQGMDGM</sequence>
<dbReference type="AlphaFoldDB" id="A0A8S1JAF9"/>
<keyword evidence="3" id="KW-1185">Reference proteome</keyword>
<dbReference type="EMBL" id="CAJHUC010001804">
    <property type="protein sequence ID" value="CAD7702375.1"/>
    <property type="molecule type" value="Genomic_DNA"/>
</dbReference>
<comment type="caution">
    <text evidence="2">The sequence shown here is derived from an EMBL/GenBank/DDBJ whole genome shotgun (WGS) entry which is preliminary data.</text>
</comment>
<dbReference type="Proteomes" id="UP000708148">
    <property type="component" value="Unassembled WGS sequence"/>
</dbReference>
<proteinExistence type="predicted"/>
<evidence type="ECO:0000313" key="3">
    <source>
        <dbReference type="Proteomes" id="UP000708148"/>
    </source>
</evidence>
<organism evidence="2 3">
    <name type="scientific">Ostreobium quekettii</name>
    <dbReference type="NCBI Taxonomy" id="121088"/>
    <lineage>
        <taxon>Eukaryota</taxon>
        <taxon>Viridiplantae</taxon>
        <taxon>Chlorophyta</taxon>
        <taxon>core chlorophytes</taxon>
        <taxon>Ulvophyceae</taxon>
        <taxon>TCBD clade</taxon>
        <taxon>Bryopsidales</taxon>
        <taxon>Ostreobineae</taxon>
        <taxon>Ostreobiaceae</taxon>
        <taxon>Ostreobium</taxon>
    </lineage>
</organism>
<feature type="region of interest" description="Disordered" evidence="1">
    <location>
        <begin position="17"/>
        <end position="59"/>
    </location>
</feature>
<gene>
    <name evidence="2" type="ORF">OSTQU699_LOCUS7732</name>
</gene>